<dbReference type="PANTHER" id="PTHR47950">
    <property type="entry name" value="CYTOCHROME P450, FAMILY 76, SUBFAMILY C, POLYPEPTIDE 5-RELATED"/>
    <property type="match status" value="1"/>
</dbReference>
<dbReference type="GO" id="GO:0020037">
    <property type="term" value="F:heme binding"/>
    <property type="evidence" value="ECO:0007669"/>
    <property type="project" value="InterPro"/>
</dbReference>
<comment type="similarity">
    <text evidence="2 8">Belongs to the cytochrome P450 family.</text>
</comment>
<keyword evidence="10" id="KW-1185">Reference proteome</keyword>
<keyword evidence="8" id="KW-0503">Monooxygenase</keyword>
<dbReference type="InterPro" id="IPR036396">
    <property type="entry name" value="Cyt_P450_sf"/>
</dbReference>
<evidence type="ECO:0000313" key="9">
    <source>
        <dbReference type="EMBL" id="KAK7844020.1"/>
    </source>
</evidence>
<keyword evidence="6 7" id="KW-0408">Iron</keyword>
<dbReference type="GO" id="GO:0016705">
    <property type="term" value="F:oxidoreductase activity, acting on paired donors, with incorporation or reduction of molecular oxygen"/>
    <property type="evidence" value="ECO:0007669"/>
    <property type="project" value="InterPro"/>
</dbReference>
<dbReference type="CDD" id="cd11073">
    <property type="entry name" value="CYP76-like"/>
    <property type="match status" value="1"/>
</dbReference>
<gene>
    <name evidence="9" type="primary">CYP80G2_1</name>
    <name evidence="9" type="ORF">CFP56_011735</name>
</gene>
<keyword evidence="3 7" id="KW-0349">Heme</keyword>
<reference evidence="9 10" key="1">
    <citation type="journal article" date="2018" name="Sci. Data">
        <title>The draft genome sequence of cork oak.</title>
        <authorList>
            <person name="Ramos A.M."/>
            <person name="Usie A."/>
            <person name="Barbosa P."/>
            <person name="Barros P.M."/>
            <person name="Capote T."/>
            <person name="Chaves I."/>
            <person name="Simoes F."/>
            <person name="Abreu I."/>
            <person name="Carrasquinho I."/>
            <person name="Faro C."/>
            <person name="Guimaraes J.B."/>
            <person name="Mendonca D."/>
            <person name="Nobrega F."/>
            <person name="Rodrigues L."/>
            <person name="Saibo N.J.M."/>
            <person name="Varela M.C."/>
            <person name="Egas C."/>
            <person name="Matos J."/>
            <person name="Miguel C.M."/>
            <person name="Oliveira M.M."/>
            <person name="Ricardo C.P."/>
            <person name="Goncalves S."/>
        </authorList>
    </citation>
    <scope>NUCLEOTIDE SEQUENCE [LARGE SCALE GENOMIC DNA]</scope>
    <source>
        <strain evidence="10">cv. HL8</strain>
    </source>
</reference>
<dbReference type="InterPro" id="IPR017972">
    <property type="entry name" value="Cyt_P450_CS"/>
</dbReference>
<dbReference type="Pfam" id="PF00067">
    <property type="entry name" value="p450"/>
    <property type="match status" value="3"/>
</dbReference>
<comment type="cofactor">
    <cofactor evidence="1 7">
        <name>heme</name>
        <dbReference type="ChEBI" id="CHEBI:30413"/>
    </cofactor>
</comment>
<keyword evidence="4 7" id="KW-0479">Metal-binding</keyword>
<dbReference type="GO" id="GO:0005506">
    <property type="term" value="F:iron ion binding"/>
    <property type="evidence" value="ECO:0007669"/>
    <property type="project" value="InterPro"/>
</dbReference>
<dbReference type="SUPFAM" id="SSF48264">
    <property type="entry name" value="Cytochrome P450"/>
    <property type="match status" value="3"/>
</dbReference>
<accession>A0AAW0KYP0</accession>
<evidence type="ECO:0000256" key="2">
    <source>
        <dbReference type="ARBA" id="ARBA00010617"/>
    </source>
</evidence>
<feature type="binding site" description="axial binding residue" evidence="7">
    <location>
        <position position="430"/>
    </location>
    <ligand>
        <name>heme</name>
        <dbReference type="ChEBI" id="CHEBI:30413"/>
    </ligand>
    <ligandPart>
        <name>Fe</name>
        <dbReference type="ChEBI" id="CHEBI:18248"/>
    </ligandPart>
</feature>
<evidence type="ECO:0000256" key="7">
    <source>
        <dbReference type="PIRSR" id="PIRSR602401-1"/>
    </source>
</evidence>
<name>A0AAW0KYP0_QUESU</name>
<dbReference type="PANTHER" id="PTHR47950:SF49">
    <property type="entry name" value="CYTOCHROME P450"/>
    <property type="match status" value="1"/>
</dbReference>
<dbReference type="EMBL" id="PKMF04000193">
    <property type="protein sequence ID" value="KAK7844020.1"/>
    <property type="molecule type" value="Genomic_DNA"/>
</dbReference>
<organism evidence="9 10">
    <name type="scientific">Quercus suber</name>
    <name type="common">Cork oak</name>
    <dbReference type="NCBI Taxonomy" id="58331"/>
    <lineage>
        <taxon>Eukaryota</taxon>
        <taxon>Viridiplantae</taxon>
        <taxon>Streptophyta</taxon>
        <taxon>Embryophyta</taxon>
        <taxon>Tracheophyta</taxon>
        <taxon>Spermatophyta</taxon>
        <taxon>Magnoliopsida</taxon>
        <taxon>eudicotyledons</taxon>
        <taxon>Gunneridae</taxon>
        <taxon>Pentapetalae</taxon>
        <taxon>rosids</taxon>
        <taxon>fabids</taxon>
        <taxon>Fagales</taxon>
        <taxon>Fagaceae</taxon>
        <taxon>Quercus</taxon>
    </lineage>
</organism>
<evidence type="ECO:0000256" key="6">
    <source>
        <dbReference type="ARBA" id="ARBA00023004"/>
    </source>
</evidence>
<dbReference type="AlphaFoldDB" id="A0AAW0KYP0"/>
<dbReference type="GO" id="GO:0004497">
    <property type="term" value="F:monooxygenase activity"/>
    <property type="evidence" value="ECO:0007669"/>
    <property type="project" value="UniProtKB-KW"/>
</dbReference>
<dbReference type="InterPro" id="IPR001128">
    <property type="entry name" value="Cyt_P450"/>
</dbReference>
<sequence length="661" mass="74953">MDLKVFLSLLLLIPFFYPYFKHIFSKNPPLPPGPFAWPIVGNFFQMGRQLHYILANLARIHGPLMSLRFGKQITIIASSPDAAREVLKTHDRDLSGRYIANAIPLINPKLNFAFGFSPECNDYWRGLRVICKTDLFSAKVLKSQNHIREKKVSELVGFLGSKEGEVVNLGETVYVTVTNILSNAIFSVDFFDFVGKGIGKELRKLIVEIVELGMTPDLLDFYPILTGLDFQGIQKKRDKIVKKFITIWDDIIKERRKQESSILGQRDFLDALIKERFTNDQISQLILDLLLAGTDSSSMVTEWAMAELMRNQDVLHKLRDELKREIGTEMVKESHLAHLPYLEACVKETLRLYPPGPLLIPHRALQTCQVMGYTIPKDSKILVNMWAIGRDPSIFNNPLRFKPERFLDSSLDFKGTNFSYTPFGAGRRVCPGQPLATKQVPLILASLVHSFDWFLPGGRDPSIFNDPLRFKPERFLDSSLDFKGTNFAYTPFGAGRRVCPGQPLATKQVPLILASLVHSFDWFLPGKGMGKELRKFIGEMAELMITPDLSNLYPILGALDFQGIQKKRDKELLMAGTNSTSIVIEWAMAERMKNQNVMDKPRDELERGIGTNIVKESHLAHLPYLEACVKETLRLHPLGWAILLLPHHALQTCQVMGYTVP</sequence>
<comment type="caution">
    <text evidence="9">The sequence shown here is derived from an EMBL/GenBank/DDBJ whole genome shotgun (WGS) entry which is preliminary data.</text>
</comment>
<evidence type="ECO:0000256" key="4">
    <source>
        <dbReference type="ARBA" id="ARBA00022723"/>
    </source>
</evidence>
<dbReference type="PROSITE" id="PS00086">
    <property type="entry name" value="CYTOCHROME_P450"/>
    <property type="match status" value="2"/>
</dbReference>
<proteinExistence type="inferred from homology"/>
<dbReference type="FunFam" id="1.10.630.10:FF:000007">
    <property type="entry name" value="Cytochrome P450 76C4"/>
    <property type="match status" value="1"/>
</dbReference>
<evidence type="ECO:0000256" key="8">
    <source>
        <dbReference type="RuleBase" id="RU000461"/>
    </source>
</evidence>
<evidence type="ECO:0000256" key="5">
    <source>
        <dbReference type="ARBA" id="ARBA00023002"/>
    </source>
</evidence>
<evidence type="ECO:0000313" key="10">
    <source>
        <dbReference type="Proteomes" id="UP000237347"/>
    </source>
</evidence>
<protein>
    <submittedName>
        <fullName evidence="9">Corytuberine synthase</fullName>
    </submittedName>
</protein>
<dbReference type="PRINTS" id="PR00385">
    <property type="entry name" value="P450"/>
</dbReference>
<evidence type="ECO:0000256" key="1">
    <source>
        <dbReference type="ARBA" id="ARBA00001971"/>
    </source>
</evidence>
<dbReference type="Gene3D" id="1.10.630.10">
    <property type="entry name" value="Cytochrome P450"/>
    <property type="match status" value="3"/>
</dbReference>
<dbReference type="Proteomes" id="UP000237347">
    <property type="component" value="Unassembled WGS sequence"/>
</dbReference>
<evidence type="ECO:0000256" key="3">
    <source>
        <dbReference type="ARBA" id="ARBA00022617"/>
    </source>
</evidence>
<dbReference type="PRINTS" id="PR00463">
    <property type="entry name" value="EP450I"/>
</dbReference>
<dbReference type="InterPro" id="IPR002401">
    <property type="entry name" value="Cyt_P450_E_grp-I"/>
</dbReference>
<keyword evidence="5 8" id="KW-0560">Oxidoreductase</keyword>